<evidence type="ECO:0000313" key="3">
    <source>
        <dbReference type="Proteomes" id="UP000278855"/>
    </source>
</evidence>
<keyword evidence="1" id="KW-1133">Transmembrane helix</keyword>
<evidence type="ECO:0000313" key="2">
    <source>
        <dbReference type="EMBL" id="RPA32821.1"/>
    </source>
</evidence>
<feature type="transmembrane region" description="Helical" evidence="1">
    <location>
        <begin position="47"/>
        <end position="65"/>
    </location>
</feature>
<keyword evidence="1" id="KW-0472">Membrane</keyword>
<sequence length="92" mass="10318">MLSYLSSNKQKLNKKNIKKLPAWSLFAMCILLATYCFTYRYGLVVAALNSVLLIMTMWLLLVIVSSHINHKLMLVGTLGISLFSGVILLGIR</sequence>
<feature type="transmembrane region" description="Helical" evidence="1">
    <location>
        <begin position="72"/>
        <end position="91"/>
    </location>
</feature>
<dbReference type="EMBL" id="RKKB01000002">
    <property type="protein sequence ID" value="RPA32821.1"/>
    <property type="molecule type" value="Genomic_DNA"/>
</dbReference>
<feature type="transmembrane region" description="Helical" evidence="1">
    <location>
        <begin position="20"/>
        <end position="41"/>
    </location>
</feature>
<reference evidence="3" key="1">
    <citation type="submission" date="2018-11" db="EMBL/GenBank/DDBJ databases">
        <title>Shewanella sp. R106.</title>
        <authorList>
            <person name="Hwang Y.J."/>
            <person name="Hwang C.Y."/>
        </authorList>
    </citation>
    <scope>NUCLEOTIDE SEQUENCE [LARGE SCALE GENOMIC DNA]</scope>
    <source>
        <strain evidence="3">R106</strain>
    </source>
</reference>
<comment type="caution">
    <text evidence="2">The sequence shown here is derived from an EMBL/GenBank/DDBJ whole genome shotgun (WGS) entry which is preliminary data.</text>
</comment>
<keyword evidence="1" id="KW-0812">Transmembrane</keyword>
<protein>
    <submittedName>
        <fullName evidence="2">Uncharacterized protein</fullName>
    </submittedName>
</protein>
<dbReference type="Proteomes" id="UP000278855">
    <property type="component" value="Unassembled WGS sequence"/>
</dbReference>
<name>A0A3N4EFU2_9GAMM</name>
<proteinExistence type="predicted"/>
<dbReference type="AlphaFoldDB" id="A0A3N4EFU2"/>
<gene>
    <name evidence="2" type="ORF">EGC77_05455</name>
</gene>
<accession>A0A3N4EFU2</accession>
<evidence type="ECO:0000256" key="1">
    <source>
        <dbReference type="SAM" id="Phobius"/>
    </source>
</evidence>
<organism evidence="2 3">
    <name type="scientific">Shewanella psychromarinicola</name>
    <dbReference type="NCBI Taxonomy" id="2487742"/>
    <lineage>
        <taxon>Bacteria</taxon>
        <taxon>Pseudomonadati</taxon>
        <taxon>Pseudomonadota</taxon>
        <taxon>Gammaproteobacteria</taxon>
        <taxon>Alteromonadales</taxon>
        <taxon>Shewanellaceae</taxon>
        <taxon>Shewanella</taxon>
    </lineage>
</organism>